<accession>A0AAW6BAP2</accession>
<dbReference type="RefSeq" id="WP_271326653.1">
    <property type="nucleotide sequence ID" value="NZ_JAOTHC010000001.1"/>
</dbReference>
<reference evidence="1" key="2">
    <citation type="submission" date="2022-10" db="EMBL/GenBank/DDBJ databases">
        <authorList>
            <person name="Kostovova I."/>
            <person name="Moravkova M."/>
            <person name="Pechar R."/>
        </authorList>
    </citation>
    <scope>NUCLEOTIDE SEQUENCE</scope>
    <source>
        <strain evidence="1">M597B</strain>
    </source>
</reference>
<dbReference type="AlphaFoldDB" id="A0AAW6BAP2"/>
<reference evidence="1" key="1">
    <citation type="journal article" date="2022" name="Microorganisms">
        <title>Antibiotic Susceptibility, Resistance Gene Determinants and Corresponding Genomic Regions in Lactobacillus amylovorus Isolates Derived from Wild Boars and Domestic Pigs.</title>
        <authorList>
            <person name="Moravkova M."/>
            <person name="Kostovova I."/>
            <person name="Kavanova K."/>
            <person name="Pechar R."/>
            <person name="Stanek S."/>
            <person name="Brychta A."/>
            <person name="Zeman M."/>
            <person name="Kubasova T."/>
        </authorList>
    </citation>
    <scope>NUCLEOTIDE SEQUENCE</scope>
    <source>
        <strain evidence="1">M597B</strain>
    </source>
</reference>
<organism evidence="1 2">
    <name type="scientific">Lactobacillus amylovorus</name>
    <dbReference type="NCBI Taxonomy" id="1604"/>
    <lineage>
        <taxon>Bacteria</taxon>
        <taxon>Bacillati</taxon>
        <taxon>Bacillota</taxon>
        <taxon>Bacilli</taxon>
        <taxon>Lactobacillales</taxon>
        <taxon>Lactobacillaceae</taxon>
        <taxon>Lactobacillus</taxon>
    </lineage>
</organism>
<name>A0AAW6BAP2_LACAM</name>
<evidence type="ECO:0000313" key="2">
    <source>
        <dbReference type="Proteomes" id="UP001141961"/>
    </source>
</evidence>
<proteinExistence type="predicted"/>
<gene>
    <name evidence="1" type="ORF">ODV14_07380</name>
</gene>
<dbReference type="Gene3D" id="2.40.30.200">
    <property type="match status" value="1"/>
</dbReference>
<sequence length="251" mass="28342">MDDRGYLIFHDKRSSDFGMWVNLDNAHPHSNRNITLTDIPGRSGNLLQDNNGSRSNAQLQIKVDIELPERFNDFYDLEDAIVDWLDGDDYSYLGFSWKPGFLYHAVVVTFPEFTPNLSTVPEQEQATLTFECEPWKYVTQSIKWQPLPKSQKIVNDYKITYPDWHIVGTGDFSLNVAGFPYLINGLDGEIYIDGQTAQAYAGDGTDLSSSVQWANNDAPCLLTGDNVVALTVGDGATLTKAEWKPKYRRVM</sequence>
<dbReference type="Proteomes" id="UP001141961">
    <property type="component" value="Unassembled WGS sequence"/>
</dbReference>
<comment type="caution">
    <text evidence="1">The sequence shown here is derived from an EMBL/GenBank/DDBJ whole genome shotgun (WGS) entry which is preliminary data.</text>
</comment>
<dbReference type="EMBL" id="JAOTHD010000021">
    <property type="protein sequence ID" value="MDB6247140.1"/>
    <property type="molecule type" value="Genomic_DNA"/>
</dbReference>
<evidence type="ECO:0000313" key="1">
    <source>
        <dbReference type="EMBL" id="MDB6247140.1"/>
    </source>
</evidence>
<protein>
    <submittedName>
        <fullName evidence="1">Phage tail protein</fullName>
    </submittedName>
</protein>